<dbReference type="RefSeq" id="WP_123164114.1">
    <property type="nucleotide sequence ID" value="NZ_RIAX01000002.1"/>
</dbReference>
<dbReference type="EMBL" id="RIAX01000002">
    <property type="protein sequence ID" value="RNF40413.1"/>
    <property type="molecule type" value="Genomic_DNA"/>
</dbReference>
<gene>
    <name evidence="1" type="ORF">EEX84_03020</name>
</gene>
<comment type="caution">
    <text evidence="1">The sequence shown here is derived from an EMBL/GenBank/DDBJ whole genome shotgun (WGS) entry which is preliminary data.</text>
</comment>
<evidence type="ECO:0000313" key="2">
    <source>
        <dbReference type="Proteomes" id="UP000275473"/>
    </source>
</evidence>
<organism evidence="1 2">
    <name type="scientific">Planococcus salinus</name>
    <dbReference type="NCBI Taxonomy" id="1848460"/>
    <lineage>
        <taxon>Bacteria</taxon>
        <taxon>Bacillati</taxon>
        <taxon>Bacillota</taxon>
        <taxon>Bacilli</taxon>
        <taxon>Bacillales</taxon>
        <taxon>Caryophanaceae</taxon>
        <taxon>Planococcus</taxon>
    </lineage>
</organism>
<reference evidence="1 2" key="1">
    <citation type="journal article" date="2018" name="Int. J. Syst. Evol. Microbiol.">
        <title>Planococcus salinus sp. nov., a moderately halophilic bacterium isolated from a saline-alkali soil.</title>
        <authorList>
            <person name="Gan L."/>
        </authorList>
    </citation>
    <scope>NUCLEOTIDE SEQUENCE [LARGE SCALE GENOMIC DNA]</scope>
    <source>
        <strain evidence="1 2">LCB217</strain>
    </source>
</reference>
<evidence type="ECO:0000313" key="1">
    <source>
        <dbReference type="EMBL" id="RNF40413.1"/>
    </source>
</evidence>
<dbReference type="AlphaFoldDB" id="A0A3M8P9T8"/>
<proteinExistence type="predicted"/>
<evidence type="ECO:0008006" key="3">
    <source>
        <dbReference type="Google" id="ProtNLM"/>
    </source>
</evidence>
<protein>
    <recommendedName>
        <fullName evidence="3">DUF1259 domain-containing protein</fullName>
    </recommendedName>
</protein>
<dbReference type="Proteomes" id="UP000275473">
    <property type="component" value="Unassembled WGS sequence"/>
</dbReference>
<keyword evidence="2" id="KW-1185">Reference proteome</keyword>
<sequence length="135" mass="14845">MIGFASVESTTEKISQLMDAEIELLDGMARIQKTRIVKLSGGSHYFTTGLDMEISFSLLAEEGPTINEAEILLLPEEFLPFSTALREHANPFPTNFSQRLVQQSGTCSILLKSQESPVQFAERLASALQAISSHN</sequence>
<name>A0A3M8P9T8_9BACL</name>
<accession>A0A3M8P9T8</accession>